<evidence type="ECO:0000256" key="5">
    <source>
        <dbReference type="ARBA" id="ARBA00022723"/>
    </source>
</evidence>
<keyword evidence="14" id="KW-1185">Reference proteome</keyword>
<keyword evidence="5" id="KW-0479">Metal-binding</keyword>
<comment type="similarity">
    <text evidence="3 11">Belongs to the isocitrate and isopropylmalate dehydrogenases family.</text>
</comment>
<name>A0A9P0A730_BEMTA</name>
<comment type="cofactor">
    <cofactor evidence="2">
        <name>Mg(2+)</name>
        <dbReference type="ChEBI" id="CHEBI:18420"/>
    </cofactor>
</comment>
<dbReference type="SMART" id="SM01329">
    <property type="entry name" value="Iso_dh"/>
    <property type="match status" value="1"/>
</dbReference>
<evidence type="ECO:0000256" key="7">
    <source>
        <dbReference type="ARBA" id="ARBA00022946"/>
    </source>
</evidence>
<proteinExistence type="inferred from homology"/>
<evidence type="ECO:0000256" key="11">
    <source>
        <dbReference type="RuleBase" id="RU361266"/>
    </source>
</evidence>
<evidence type="ECO:0000256" key="8">
    <source>
        <dbReference type="ARBA" id="ARBA00023002"/>
    </source>
</evidence>
<comment type="subunit">
    <text evidence="10">Heterooligomer of subunits alpha, beta, and gamma in the apparent ratio of 2:1:1.</text>
</comment>
<dbReference type="AlphaFoldDB" id="A0A9P0A730"/>
<dbReference type="InterPro" id="IPR024084">
    <property type="entry name" value="IsoPropMal-DH-like_dom"/>
</dbReference>
<dbReference type="NCBIfam" id="TIGR00175">
    <property type="entry name" value="mito_nad_idh"/>
    <property type="match status" value="1"/>
</dbReference>
<keyword evidence="4 11" id="KW-0816">Tricarboxylic acid cycle</keyword>
<evidence type="ECO:0000256" key="1">
    <source>
        <dbReference type="ARBA" id="ARBA00001936"/>
    </source>
</evidence>
<feature type="domain" description="Isopropylmalate dehydrogenase-like" evidence="12">
    <location>
        <begin position="25"/>
        <end position="349"/>
    </location>
</feature>
<keyword evidence="7 11" id="KW-0809">Transit peptide</keyword>
<dbReference type="KEGG" id="btab:109039597"/>
<evidence type="ECO:0000313" key="13">
    <source>
        <dbReference type="EMBL" id="CAH0385563.1"/>
    </source>
</evidence>
<accession>A0A9P0A730</accession>
<comment type="subcellular location">
    <subcellularLocation>
        <location evidence="11">Mitochondrion</location>
    </subcellularLocation>
</comment>
<evidence type="ECO:0000256" key="3">
    <source>
        <dbReference type="ARBA" id="ARBA00007769"/>
    </source>
</evidence>
<dbReference type="Proteomes" id="UP001152759">
    <property type="component" value="Chromosome 2"/>
</dbReference>
<dbReference type="Pfam" id="PF00180">
    <property type="entry name" value="Iso_dh"/>
    <property type="match status" value="1"/>
</dbReference>
<dbReference type="GO" id="GO:0004449">
    <property type="term" value="F:isocitrate dehydrogenase (NAD+) activity"/>
    <property type="evidence" value="ECO:0007669"/>
    <property type="project" value="TreeGrafter"/>
</dbReference>
<evidence type="ECO:0000259" key="12">
    <source>
        <dbReference type="SMART" id="SM01329"/>
    </source>
</evidence>
<dbReference type="SUPFAM" id="SSF53659">
    <property type="entry name" value="Isocitrate/Isopropylmalate dehydrogenase-like"/>
    <property type="match status" value="1"/>
</dbReference>
<evidence type="ECO:0000256" key="9">
    <source>
        <dbReference type="ARBA" id="ARBA00023027"/>
    </source>
</evidence>
<reference evidence="13" key="1">
    <citation type="submission" date="2021-12" db="EMBL/GenBank/DDBJ databases">
        <authorList>
            <person name="King R."/>
        </authorList>
    </citation>
    <scope>NUCLEOTIDE SEQUENCE</scope>
</reference>
<evidence type="ECO:0000313" key="14">
    <source>
        <dbReference type="Proteomes" id="UP001152759"/>
    </source>
</evidence>
<dbReference type="InterPro" id="IPR004434">
    <property type="entry name" value="Isocitrate_DH_NAD"/>
</dbReference>
<dbReference type="Gene3D" id="3.40.718.10">
    <property type="entry name" value="Isopropylmalate Dehydrogenase"/>
    <property type="match status" value="1"/>
</dbReference>
<evidence type="ECO:0000256" key="6">
    <source>
        <dbReference type="ARBA" id="ARBA00022842"/>
    </source>
</evidence>
<dbReference type="PANTHER" id="PTHR11835">
    <property type="entry name" value="DECARBOXYLATING DEHYDROGENASES-ISOCITRATE, ISOPROPYLMALATE, TARTRATE"/>
    <property type="match status" value="1"/>
</dbReference>
<dbReference type="PANTHER" id="PTHR11835:SF34">
    <property type="entry name" value="ISOCITRATE DEHYDROGENASE [NAD] SUBUNIT ALPHA, MITOCHONDRIAL"/>
    <property type="match status" value="1"/>
</dbReference>
<keyword evidence="9" id="KW-0520">NAD</keyword>
<dbReference type="PROSITE" id="PS00470">
    <property type="entry name" value="IDH_IMDH"/>
    <property type="match status" value="1"/>
</dbReference>
<keyword evidence="11" id="KW-0496">Mitochondrion</keyword>
<evidence type="ECO:0000256" key="10">
    <source>
        <dbReference type="ARBA" id="ARBA00065927"/>
    </source>
</evidence>
<dbReference type="FunFam" id="3.40.718.10:FF:000003">
    <property type="entry name" value="Isocitrate dehydrogenase [NAD] subunit, mitochondrial"/>
    <property type="match status" value="1"/>
</dbReference>
<gene>
    <name evidence="13" type="ORF">BEMITA_LOCUS4779</name>
</gene>
<dbReference type="GO" id="GO:0051287">
    <property type="term" value="F:NAD binding"/>
    <property type="evidence" value="ECO:0007669"/>
    <property type="project" value="UniProtKB-UniRule"/>
</dbReference>
<comment type="cofactor">
    <cofactor evidence="1">
        <name>Mn(2+)</name>
        <dbReference type="ChEBI" id="CHEBI:29035"/>
    </cofactor>
</comment>
<dbReference type="OrthoDB" id="10261637at2759"/>
<dbReference type="EMBL" id="OU963863">
    <property type="protein sequence ID" value="CAH0385563.1"/>
    <property type="molecule type" value="Genomic_DNA"/>
</dbReference>
<protein>
    <recommendedName>
        <fullName evidence="11">Isocitrate dehydrogenase [NAD] subunit, mitochondrial</fullName>
    </recommendedName>
</protein>
<dbReference type="GO" id="GO:0006102">
    <property type="term" value="P:isocitrate metabolic process"/>
    <property type="evidence" value="ECO:0007669"/>
    <property type="project" value="TreeGrafter"/>
</dbReference>
<keyword evidence="8" id="KW-0560">Oxidoreductase</keyword>
<dbReference type="GO" id="GO:0006099">
    <property type="term" value="P:tricarboxylic acid cycle"/>
    <property type="evidence" value="ECO:0007669"/>
    <property type="project" value="UniProtKB-UniRule"/>
</dbReference>
<evidence type="ECO:0000256" key="2">
    <source>
        <dbReference type="ARBA" id="ARBA00001946"/>
    </source>
</evidence>
<dbReference type="GO" id="GO:0005739">
    <property type="term" value="C:mitochondrion"/>
    <property type="evidence" value="ECO:0007669"/>
    <property type="project" value="UniProtKB-SubCell"/>
</dbReference>
<organism evidence="13 14">
    <name type="scientific">Bemisia tabaci</name>
    <name type="common">Sweetpotato whitefly</name>
    <name type="synonym">Aleurodes tabaci</name>
    <dbReference type="NCBI Taxonomy" id="7038"/>
    <lineage>
        <taxon>Eukaryota</taxon>
        <taxon>Metazoa</taxon>
        <taxon>Ecdysozoa</taxon>
        <taxon>Arthropoda</taxon>
        <taxon>Hexapoda</taxon>
        <taxon>Insecta</taxon>
        <taxon>Pterygota</taxon>
        <taxon>Neoptera</taxon>
        <taxon>Paraneoptera</taxon>
        <taxon>Hemiptera</taxon>
        <taxon>Sternorrhyncha</taxon>
        <taxon>Aleyrodoidea</taxon>
        <taxon>Aleyrodidae</taxon>
        <taxon>Aleyrodinae</taxon>
        <taxon>Bemisia</taxon>
    </lineage>
</organism>
<dbReference type="InterPro" id="IPR019818">
    <property type="entry name" value="IsoCit/isopropylmalate_DH_CS"/>
</dbReference>
<evidence type="ECO:0000256" key="4">
    <source>
        <dbReference type="ARBA" id="ARBA00022532"/>
    </source>
</evidence>
<keyword evidence="6" id="KW-0460">Magnesium</keyword>
<sequence length="354" mass="38679">MANHLLRKINLSLPLCRRYSTEVRKATLIPGDGIGPEISAAVQKIFEAAHVPIEWESVDVTPVRGPDGKFGIPQSAIDSMNKNKVGLKGPLMTPVGKGHRSLNLALRKEFNLYANVRPCRSLEGYPTLYTDVDVVTVRENTEGEYSGIEHEIVDGVVQSIKLITEDASKRVAEFAFEFAKKEGREKVTAVHKANIMRMSDGLFLRCCREAAEKYPEVKFEEKYLDTVCLNMVQDPSRFDVLVMPNLYGDILSDMCAGLVGGLGLTPSGNIGINGALFESVHGTAPDIAGKDAANPTALLLSAVMMLRYLELGSYGDKIEKACFEVIKEGKFRTGDLGGKAKCSEFTNAICEKVA</sequence>
<dbReference type="GO" id="GO:0000287">
    <property type="term" value="F:magnesium ion binding"/>
    <property type="evidence" value="ECO:0007669"/>
    <property type="project" value="UniProtKB-UniRule"/>
</dbReference>